<proteinExistence type="predicted"/>
<dbReference type="RefSeq" id="WP_183982881.1">
    <property type="nucleotide sequence ID" value="NZ_JACIEV010000002.1"/>
</dbReference>
<protein>
    <submittedName>
        <fullName evidence="2">Uncharacterized protein</fullName>
    </submittedName>
</protein>
<feature type="chain" id="PRO_5032671616" evidence="1">
    <location>
        <begin position="24"/>
        <end position="561"/>
    </location>
</feature>
<evidence type="ECO:0000313" key="3">
    <source>
        <dbReference type="Proteomes" id="UP000529795"/>
    </source>
</evidence>
<name>A0A840FBR8_9SPHN</name>
<gene>
    <name evidence="2" type="ORF">GGQ80_001112</name>
</gene>
<evidence type="ECO:0000256" key="1">
    <source>
        <dbReference type="SAM" id="SignalP"/>
    </source>
</evidence>
<reference evidence="2 3" key="1">
    <citation type="submission" date="2020-08" db="EMBL/GenBank/DDBJ databases">
        <title>Genomic Encyclopedia of Type Strains, Phase IV (KMG-IV): sequencing the most valuable type-strain genomes for metagenomic binning, comparative biology and taxonomic classification.</title>
        <authorList>
            <person name="Goeker M."/>
        </authorList>
    </citation>
    <scope>NUCLEOTIDE SEQUENCE [LARGE SCALE GENOMIC DNA]</scope>
    <source>
        <strain evidence="2 3">YC6723</strain>
    </source>
</reference>
<dbReference type="EMBL" id="JACIEV010000002">
    <property type="protein sequence ID" value="MBB4153224.1"/>
    <property type="molecule type" value="Genomic_DNA"/>
</dbReference>
<comment type="caution">
    <text evidence="2">The sequence shown here is derived from an EMBL/GenBank/DDBJ whole genome shotgun (WGS) entry which is preliminary data.</text>
</comment>
<feature type="signal peptide" evidence="1">
    <location>
        <begin position="1"/>
        <end position="23"/>
    </location>
</feature>
<accession>A0A840FBR8</accession>
<keyword evidence="1" id="KW-0732">Signal</keyword>
<keyword evidence="3" id="KW-1185">Reference proteome</keyword>
<organism evidence="2 3">
    <name type="scientific">Sphingomonas jinjuensis</name>
    <dbReference type="NCBI Taxonomy" id="535907"/>
    <lineage>
        <taxon>Bacteria</taxon>
        <taxon>Pseudomonadati</taxon>
        <taxon>Pseudomonadota</taxon>
        <taxon>Alphaproteobacteria</taxon>
        <taxon>Sphingomonadales</taxon>
        <taxon>Sphingomonadaceae</taxon>
        <taxon>Sphingomonas</taxon>
    </lineage>
</organism>
<dbReference type="AlphaFoldDB" id="A0A840FBR8"/>
<dbReference type="Proteomes" id="UP000529795">
    <property type="component" value="Unassembled WGS sequence"/>
</dbReference>
<sequence>MAKWMLGAAASVAALFIATLAAADKYDFVKCDGYGAPNSHGDGMTKPAMGLLGIFVPEPGRGNRSRTDVSFSADGTAACDRALVDPDLMPGYHLRRVNLIQARAMHRLGAKDPTGALSDLDLSARQGKASGEPLYERSLGLSNQLLRAYALGSLGRPADAVAAARRVRTLRPYAARACYAAARLAASIDHDASAYIAELREIVRFAPEMLTELLLAEYSSGHWDAVIALRPQVVLTPPSDNTGFQVERDGVAEAEIFAQAAMLDCATAFSHAAKGRPEVATAMLAAVKTRLDEAAADLPLRPNGKQPSRGDRLRHANLTARLAPVREAYDEALRHVGLLAIARRGDPPALMSAIAGKPLLGDETGQEVLMALYRANPPAKEELAKIIADRRLKLDAERFTPVKLEDLYVALPEAETPARLPHYSLGRNWLGEKTGDGFLIRKGGTPDRFTLDFGGSAGSAAIVQELALLRVADLARQQGKTSVIVVSRNLYVRESRLLGLYGGGRVDNAGYSSEITVALVKPSQIPVDLAASRDRLLDAERVYLELAPVYIGSVAPVAAGS</sequence>
<evidence type="ECO:0000313" key="2">
    <source>
        <dbReference type="EMBL" id="MBB4153224.1"/>
    </source>
</evidence>